<feature type="binding site" evidence="10">
    <location>
        <position position="140"/>
    </location>
    <ligand>
        <name>Zn(2+)</name>
        <dbReference type="ChEBI" id="CHEBI:29105"/>
    </ligand>
</feature>
<keyword evidence="4 10" id="KW-0479">Metal-binding</keyword>
<feature type="active site" description="Proton acceptor" evidence="10">
    <location>
        <position position="129"/>
    </location>
</feature>
<keyword evidence="6" id="KW-0520">NAD</keyword>
<evidence type="ECO:0000256" key="6">
    <source>
        <dbReference type="ARBA" id="ARBA00023027"/>
    </source>
</evidence>
<evidence type="ECO:0000256" key="1">
    <source>
        <dbReference type="ARBA" id="ARBA00001947"/>
    </source>
</evidence>
<comment type="cofactor">
    <cofactor evidence="1">
        <name>Zn(2+)</name>
        <dbReference type="ChEBI" id="CHEBI:29105"/>
    </cofactor>
</comment>
<feature type="binding site" evidence="10">
    <location>
        <position position="169"/>
    </location>
    <ligand>
        <name>Zn(2+)</name>
        <dbReference type="ChEBI" id="CHEBI:29105"/>
    </ligand>
</feature>
<organism evidence="17">
    <name type="scientific">Hymenolepis diminuta</name>
    <name type="common">Rat tapeworm</name>
    <dbReference type="NCBI Taxonomy" id="6216"/>
    <lineage>
        <taxon>Eukaryota</taxon>
        <taxon>Metazoa</taxon>
        <taxon>Spiralia</taxon>
        <taxon>Lophotrochozoa</taxon>
        <taxon>Platyhelminthes</taxon>
        <taxon>Cestoda</taxon>
        <taxon>Eucestoda</taxon>
        <taxon>Cyclophyllidea</taxon>
        <taxon>Hymenolepididae</taxon>
        <taxon>Hymenolepis</taxon>
    </lineage>
</organism>
<keyword evidence="3" id="KW-0808">Transferase</keyword>
<dbReference type="Proteomes" id="UP000321570">
    <property type="component" value="Unassembled WGS sequence"/>
</dbReference>
<evidence type="ECO:0000313" key="16">
    <source>
        <dbReference type="Proteomes" id="UP000321570"/>
    </source>
</evidence>
<evidence type="ECO:0000256" key="5">
    <source>
        <dbReference type="ARBA" id="ARBA00022833"/>
    </source>
</evidence>
<keyword evidence="16" id="KW-1185">Reference proteome</keyword>
<evidence type="ECO:0000313" key="13">
    <source>
        <dbReference type="EMBL" id="VDL19544.1"/>
    </source>
</evidence>
<evidence type="ECO:0000256" key="9">
    <source>
        <dbReference type="ARBA" id="ARBA00043038"/>
    </source>
</evidence>
<evidence type="ECO:0000256" key="10">
    <source>
        <dbReference type="PROSITE-ProRule" id="PRU00236"/>
    </source>
</evidence>
<sequence>MISQKCDTGGLPTRIDTCSESISDSSKQLSLLLSEHKGRILIYTGAGISTSAKIPDYRGTHGLYKKLTKRQILTSKIRLPEATTARPTYTHMAIRALVDNGYVRHVVSQNIDGLHVRSGLPLEYLTEIHGNLFNEKCQSCHSIVYRDFDAAELTEKKNHFTGRVCPICCDKETAAKMRSSLIHLAQSFCTRKRPAEPSIVHLKKAAELLSNKYVQDHDRAAPLLRDTLIHYKEFYSLEDRDRVLRNLYGASRFAGIFPDNSSQTVDPKSSEKDSPESFQFSFSSNKSTGVESSGNEATTIRSHDEPSTLILAIGSSLKVMGNYHHFWPFHSGVPTSKKGKPPAKRPRMDPNLGKEGENESYTCDYAIINFQKTPIDKYAVFVCHLNCDDILKATLDRLGISTLSYDENTDPLRDLAVPLLKEESVTKNRQSIFDH</sequence>
<keyword evidence="5 10" id="KW-0862">Zinc</keyword>
<dbReference type="GO" id="GO:0070403">
    <property type="term" value="F:NAD+ binding"/>
    <property type="evidence" value="ECO:0007669"/>
    <property type="project" value="InterPro"/>
</dbReference>
<gene>
    <name evidence="13" type="ORF">HDID_LOCUS2083</name>
    <name evidence="14" type="ORF">WMSIL1_LOCUS7865</name>
</gene>
<dbReference type="Pfam" id="PF02146">
    <property type="entry name" value="SIR2"/>
    <property type="match status" value="1"/>
</dbReference>
<proteinExistence type="inferred from homology"/>
<dbReference type="InterPro" id="IPR003000">
    <property type="entry name" value="Sirtuin"/>
</dbReference>
<evidence type="ECO:0000256" key="11">
    <source>
        <dbReference type="SAM" id="MobiDB-lite"/>
    </source>
</evidence>
<feature type="region of interest" description="Disordered" evidence="11">
    <location>
        <begin position="334"/>
        <end position="356"/>
    </location>
</feature>
<dbReference type="GO" id="GO:0005634">
    <property type="term" value="C:nucleus"/>
    <property type="evidence" value="ECO:0007669"/>
    <property type="project" value="TreeGrafter"/>
</dbReference>
<evidence type="ECO:0000256" key="8">
    <source>
        <dbReference type="ARBA" id="ARBA00041832"/>
    </source>
</evidence>
<name>A0A0R3SC25_HYMDI</name>
<dbReference type="GO" id="GO:0017136">
    <property type="term" value="F:histone deacetylase activity, NAD-dependent"/>
    <property type="evidence" value="ECO:0007669"/>
    <property type="project" value="TreeGrafter"/>
</dbReference>
<dbReference type="PANTHER" id="PTHR11085:SF1">
    <property type="entry name" value="NAD-DEPENDENT PROTEIN DEACETYLASE SIRTUIN-7"/>
    <property type="match status" value="1"/>
</dbReference>
<feature type="compositionally biased region" description="Polar residues" evidence="11">
    <location>
        <begin position="276"/>
        <end position="300"/>
    </location>
</feature>
<evidence type="ECO:0000313" key="17">
    <source>
        <dbReference type="WBParaSite" id="HDID_0000208201-mRNA-1"/>
    </source>
</evidence>
<evidence type="ECO:0000256" key="3">
    <source>
        <dbReference type="ARBA" id="ARBA00022679"/>
    </source>
</evidence>
<dbReference type="PROSITE" id="PS50305">
    <property type="entry name" value="SIRTUIN"/>
    <property type="match status" value="1"/>
</dbReference>
<feature type="domain" description="Deacetylase sirtuin-type" evidence="12">
    <location>
        <begin position="19"/>
        <end position="401"/>
    </location>
</feature>
<evidence type="ECO:0000256" key="7">
    <source>
        <dbReference type="ARBA" id="ARBA00038170"/>
    </source>
</evidence>
<dbReference type="WBParaSite" id="HDID_0000208201-mRNA-1">
    <property type="protein sequence ID" value="HDID_0000208201-mRNA-1"/>
    <property type="gene ID" value="HDID_0000208201"/>
</dbReference>
<feature type="binding site" evidence="10">
    <location>
        <position position="189"/>
    </location>
    <ligand>
        <name>Zn(2+)</name>
        <dbReference type="ChEBI" id="CHEBI:29105"/>
    </ligand>
</feature>
<dbReference type="OrthoDB" id="2919105at2759"/>
<accession>A0A0R3SC25</accession>
<dbReference type="InterPro" id="IPR029035">
    <property type="entry name" value="DHS-like_NAD/FAD-binding_dom"/>
</dbReference>
<feature type="binding site" evidence="10">
    <location>
        <position position="137"/>
    </location>
    <ligand>
        <name>Zn(2+)</name>
        <dbReference type="ChEBI" id="CHEBI:29105"/>
    </ligand>
</feature>
<dbReference type="InterPro" id="IPR026591">
    <property type="entry name" value="Sirtuin_cat_small_dom_sf"/>
</dbReference>
<dbReference type="EMBL" id="CABIJS010000299">
    <property type="protein sequence ID" value="VUZ48533.1"/>
    <property type="molecule type" value="Genomic_DNA"/>
</dbReference>
<dbReference type="InterPro" id="IPR026590">
    <property type="entry name" value="Ssirtuin_cat_dom"/>
</dbReference>
<reference evidence="17" key="1">
    <citation type="submission" date="2017-02" db="UniProtKB">
        <authorList>
            <consortium name="WormBaseParasite"/>
        </authorList>
    </citation>
    <scope>IDENTIFICATION</scope>
</reference>
<dbReference type="AlphaFoldDB" id="A0A0R3SC25"/>
<dbReference type="PANTHER" id="PTHR11085">
    <property type="entry name" value="NAD-DEPENDENT PROTEIN DEACYLASE SIRTUIN-5, MITOCHONDRIAL-RELATED"/>
    <property type="match status" value="1"/>
</dbReference>
<dbReference type="STRING" id="6216.A0A0R3SC25"/>
<dbReference type="EMBL" id="UYSG01000462">
    <property type="protein sequence ID" value="VDL19544.1"/>
    <property type="molecule type" value="Genomic_DNA"/>
</dbReference>
<evidence type="ECO:0000313" key="14">
    <source>
        <dbReference type="EMBL" id="VUZ48533.1"/>
    </source>
</evidence>
<keyword evidence="2" id="KW-0597">Phosphoprotein</keyword>
<protein>
    <recommendedName>
        <fullName evidence="9">Regulatory protein SIR2 homolog 7</fullName>
    </recommendedName>
    <alternativeName>
        <fullName evidence="8">SIR2-like protein 7</fullName>
    </alternativeName>
</protein>
<dbReference type="InterPro" id="IPR050134">
    <property type="entry name" value="NAD-dep_sirtuin_deacylases"/>
</dbReference>
<evidence type="ECO:0000259" key="12">
    <source>
        <dbReference type="PROSITE" id="PS50305"/>
    </source>
</evidence>
<feature type="compositionally biased region" description="Basic and acidic residues" evidence="11">
    <location>
        <begin position="346"/>
        <end position="356"/>
    </location>
</feature>
<dbReference type="Gene3D" id="3.30.1600.10">
    <property type="entry name" value="SIR2/SIRT2 'Small Domain"/>
    <property type="match status" value="1"/>
</dbReference>
<evidence type="ECO:0000313" key="15">
    <source>
        <dbReference type="Proteomes" id="UP000274504"/>
    </source>
</evidence>
<evidence type="ECO:0000256" key="4">
    <source>
        <dbReference type="ARBA" id="ARBA00022723"/>
    </source>
</evidence>
<dbReference type="Gene3D" id="3.40.50.1220">
    <property type="entry name" value="TPP-binding domain"/>
    <property type="match status" value="2"/>
</dbReference>
<comment type="similarity">
    <text evidence="7">Belongs to the sirtuin family. Class IV subfamily.</text>
</comment>
<reference evidence="13 15" key="2">
    <citation type="submission" date="2018-11" db="EMBL/GenBank/DDBJ databases">
        <authorList>
            <consortium name="Pathogen Informatics"/>
        </authorList>
    </citation>
    <scope>NUCLEOTIDE SEQUENCE [LARGE SCALE GENOMIC DNA]</scope>
</reference>
<evidence type="ECO:0000256" key="2">
    <source>
        <dbReference type="ARBA" id="ARBA00022553"/>
    </source>
</evidence>
<dbReference type="Proteomes" id="UP000274504">
    <property type="component" value="Unassembled WGS sequence"/>
</dbReference>
<dbReference type="SUPFAM" id="SSF52467">
    <property type="entry name" value="DHS-like NAD/FAD-binding domain"/>
    <property type="match status" value="1"/>
</dbReference>
<dbReference type="GO" id="GO:0046872">
    <property type="term" value="F:metal ion binding"/>
    <property type="evidence" value="ECO:0007669"/>
    <property type="project" value="UniProtKB-KW"/>
</dbReference>
<reference evidence="14 16" key="3">
    <citation type="submission" date="2019-07" db="EMBL/GenBank/DDBJ databases">
        <authorList>
            <person name="Jastrzebski P J."/>
            <person name="Paukszto L."/>
            <person name="Jastrzebski P J."/>
        </authorList>
    </citation>
    <scope>NUCLEOTIDE SEQUENCE [LARGE SCALE GENOMIC DNA]</scope>
    <source>
        <strain evidence="14 16">WMS-il1</strain>
    </source>
</reference>
<feature type="region of interest" description="Disordered" evidence="11">
    <location>
        <begin position="259"/>
        <end position="301"/>
    </location>
</feature>